<dbReference type="EMBL" id="JAPDRQ010000278">
    <property type="protein sequence ID" value="KAJ9651161.1"/>
    <property type="molecule type" value="Genomic_DNA"/>
</dbReference>
<dbReference type="Proteomes" id="UP001172386">
    <property type="component" value="Unassembled WGS sequence"/>
</dbReference>
<evidence type="ECO:0000313" key="1">
    <source>
        <dbReference type="EMBL" id="KAJ9651161.1"/>
    </source>
</evidence>
<keyword evidence="2" id="KW-1185">Reference proteome</keyword>
<name>A0ACC2ZU52_9EURO</name>
<accession>A0ACC2ZU52</accession>
<gene>
    <name evidence="1" type="ORF">H2198_009562</name>
</gene>
<comment type="caution">
    <text evidence="1">The sequence shown here is derived from an EMBL/GenBank/DDBJ whole genome shotgun (WGS) entry which is preliminary data.</text>
</comment>
<evidence type="ECO:0000313" key="2">
    <source>
        <dbReference type="Proteomes" id="UP001172386"/>
    </source>
</evidence>
<reference evidence="1" key="1">
    <citation type="submission" date="2022-10" db="EMBL/GenBank/DDBJ databases">
        <title>Culturing micro-colonial fungi from biological soil crusts in the Mojave desert and describing Neophaeococcomyces mojavensis, and introducing the new genera and species Taxawa tesnikishii.</title>
        <authorList>
            <person name="Kurbessoian T."/>
            <person name="Stajich J.E."/>
        </authorList>
    </citation>
    <scope>NUCLEOTIDE SEQUENCE</scope>
    <source>
        <strain evidence="1">JES_112</strain>
    </source>
</reference>
<sequence>MASAAVSSRSVPYWPKDIPEQLGLKHVTTPTWTQTSPAAEIAFHPDRALYEARRERRLREGGLQHTVPDGWPQKFEGPIAWTGKDLVDEAQYVYQLSAADKLEIKRALAGVQGKSYDEITSATFELPLLGPQLRKIQKQVYHGIGFAVVRGLNVDELSPDECQRIFLGCSSYLAAQRGPQNQDGDQLLHLTDYGRVDSDVDLPIHTDITCDIVATLTIKCSTYGGEAALASTWTIYNELAATRPDLIHVLARPDWPFDTYGRDPAYYNRAILFHHEGKAFMNFSRRVLTGHPISGRTLRIPSLTEAQAEALDAVHFTAQKHKLNFATEKGEMRFINNFALLHGREAYSDKENFEASRLSCEDEMARRSQRHLLRMWLHDEQMVWKLPPALKLVWARAFHDPNRSRRWRSPILPLEVGPKPGPPPPPKPNPQPIPAPCD</sequence>
<proteinExistence type="predicted"/>
<organism evidence="1 2">
    <name type="scientific">Neophaeococcomyces mojaviensis</name>
    <dbReference type="NCBI Taxonomy" id="3383035"/>
    <lineage>
        <taxon>Eukaryota</taxon>
        <taxon>Fungi</taxon>
        <taxon>Dikarya</taxon>
        <taxon>Ascomycota</taxon>
        <taxon>Pezizomycotina</taxon>
        <taxon>Eurotiomycetes</taxon>
        <taxon>Chaetothyriomycetidae</taxon>
        <taxon>Chaetothyriales</taxon>
        <taxon>Chaetothyriales incertae sedis</taxon>
        <taxon>Neophaeococcomyces</taxon>
    </lineage>
</organism>
<protein>
    <submittedName>
        <fullName evidence="1">Uncharacterized protein</fullName>
    </submittedName>
</protein>